<dbReference type="OrthoDB" id="2342932at2759"/>
<dbReference type="Proteomes" id="UP000321570">
    <property type="component" value="Unassembled WGS sequence"/>
</dbReference>
<proteinExistence type="inferred from homology"/>
<comment type="similarity">
    <text evidence="1">Belongs to the SKP1 family.</text>
</comment>
<keyword evidence="7" id="KW-1185">Reference proteome</keyword>
<reference evidence="5 7" key="3">
    <citation type="submission" date="2019-07" db="EMBL/GenBank/DDBJ databases">
        <authorList>
            <person name="Jastrzebski P J."/>
            <person name="Paukszto L."/>
            <person name="Jastrzebski P J."/>
        </authorList>
    </citation>
    <scope>NUCLEOTIDE SEQUENCE [LARGE SCALE GENOMIC DNA]</scope>
    <source>
        <strain evidence="5 7">WMS-il1</strain>
    </source>
</reference>
<dbReference type="STRING" id="6216.A0A0R3SNV5"/>
<sequence>MFIRIRTNENVILEIAEDIVSLIPLLSDTANGLSQSDGEIEQDEAIDLNKVTSETLQAVIEWCNYHKICTPENDNRMEGPRSTWQLCQWDRAFFLEKRRIYEDIMEAAIILEMDNLSDACSVYNAQLFHDFQDYGESLSFRY</sequence>
<evidence type="ECO:0000313" key="5">
    <source>
        <dbReference type="EMBL" id="VUZ43121.1"/>
    </source>
</evidence>
<dbReference type="Gene3D" id="3.30.710.10">
    <property type="entry name" value="Potassium Channel Kv1.1, Chain A"/>
    <property type="match status" value="1"/>
</dbReference>
<dbReference type="PANTHER" id="PTHR11165">
    <property type="entry name" value="SKP1"/>
    <property type="match status" value="1"/>
</dbReference>
<reference evidence="4 6" key="2">
    <citation type="submission" date="2018-11" db="EMBL/GenBank/DDBJ databases">
        <authorList>
            <consortium name="Pathogen Informatics"/>
        </authorList>
    </citation>
    <scope>NUCLEOTIDE SEQUENCE [LARGE SCALE GENOMIC DNA]</scope>
</reference>
<dbReference type="Proteomes" id="UP000274504">
    <property type="component" value="Unassembled WGS sequence"/>
</dbReference>
<dbReference type="Pfam" id="PF03931">
    <property type="entry name" value="Skp1_POZ"/>
    <property type="match status" value="1"/>
</dbReference>
<evidence type="ECO:0000313" key="6">
    <source>
        <dbReference type="Proteomes" id="UP000274504"/>
    </source>
</evidence>
<dbReference type="WBParaSite" id="HDID_0000662001-mRNA-1">
    <property type="protein sequence ID" value="HDID_0000662001-mRNA-1"/>
    <property type="gene ID" value="HDID_0000662001"/>
</dbReference>
<dbReference type="GO" id="GO:0006511">
    <property type="term" value="P:ubiquitin-dependent protein catabolic process"/>
    <property type="evidence" value="ECO:0007669"/>
    <property type="project" value="InterPro"/>
</dbReference>
<evidence type="ECO:0000256" key="1">
    <source>
        <dbReference type="ARBA" id="ARBA00009993"/>
    </source>
</evidence>
<name>A0A0R3SNV5_HYMDI</name>
<dbReference type="SMART" id="SM00512">
    <property type="entry name" value="Skp1"/>
    <property type="match status" value="1"/>
</dbReference>
<dbReference type="InterPro" id="IPR011333">
    <property type="entry name" value="SKP1/BTB/POZ_sf"/>
</dbReference>
<organism evidence="8">
    <name type="scientific">Hymenolepis diminuta</name>
    <name type="common">Rat tapeworm</name>
    <dbReference type="NCBI Taxonomy" id="6216"/>
    <lineage>
        <taxon>Eukaryota</taxon>
        <taxon>Metazoa</taxon>
        <taxon>Spiralia</taxon>
        <taxon>Lophotrochozoa</taxon>
        <taxon>Platyhelminthes</taxon>
        <taxon>Cestoda</taxon>
        <taxon>Eucestoda</taxon>
        <taxon>Cyclophyllidea</taxon>
        <taxon>Hymenolepididae</taxon>
        <taxon>Hymenolepis</taxon>
    </lineage>
</organism>
<dbReference type="InterPro" id="IPR001232">
    <property type="entry name" value="SKP1-like"/>
</dbReference>
<dbReference type="InterPro" id="IPR016073">
    <property type="entry name" value="Skp1_comp_POZ"/>
</dbReference>
<dbReference type="EMBL" id="UYSG01006377">
    <property type="protein sequence ID" value="VDL58936.1"/>
    <property type="molecule type" value="Genomic_DNA"/>
</dbReference>
<dbReference type="AlphaFoldDB" id="A0A0R3SNV5"/>
<evidence type="ECO:0000313" key="4">
    <source>
        <dbReference type="EMBL" id="VDL58936.1"/>
    </source>
</evidence>
<reference evidence="8" key="1">
    <citation type="submission" date="2017-02" db="UniProtKB">
        <authorList>
            <consortium name="WormBaseParasite"/>
        </authorList>
    </citation>
    <scope>IDENTIFICATION</scope>
</reference>
<feature type="domain" description="SKP1 component POZ" evidence="3">
    <location>
        <begin position="42"/>
        <end position="67"/>
    </location>
</feature>
<evidence type="ECO:0000313" key="8">
    <source>
        <dbReference type="WBParaSite" id="HDID_0000662001-mRNA-1"/>
    </source>
</evidence>
<dbReference type="EMBL" id="CABIJS010000111">
    <property type="protein sequence ID" value="VUZ43121.1"/>
    <property type="molecule type" value="Genomic_DNA"/>
</dbReference>
<keyword evidence="2" id="KW-0833">Ubl conjugation pathway</keyword>
<gene>
    <name evidence="4" type="ORF">HDID_LOCUS6618</name>
    <name evidence="5" type="ORF">WMSIL1_LOCUS3726</name>
</gene>
<protein>
    <submittedName>
        <fullName evidence="8">Skp1_POZ domain-containing protein</fullName>
    </submittedName>
</protein>
<evidence type="ECO:0000313" key="7">
    <source>
        <dbReference type="Proteomes" id="UP000321570"/>
    </source>
</evidence>
<accession>A0A0R3SNV5</accession>
<evidence type="ECO:0000259" key="3">
    <source>
        <dbReference type="Pfam" id="PF03931"/>
    </source>
</evidence>
<dbReference type="SUPFAM" id="SSF54695">
    <property type="entry name" value="POZ domain"/>
    <property type="match status" value="1"/>
</dbReference>
<evidence type="ECO:0000256" key="2">
    <source>
        <dbReference type="ARBA" id="ARBA00022786"/>
    </source>
</evidence>
<dbReference type="InterPro" id="IPR016897">
    <property type="entry name" value="SKP1"/>
</dbReference>